<proteinExistence type="predicted"/>
<dbReference type="InterPro" id="IPR027417">
    <property type="entry name" value="P-loop_NTPase"/>
</dbReference>
<dbReference type="Gene3D" id="3.40.50.300">
    <property type="entry name" value="P-loop containing nucleotide triphosphate hydrolases"/>
    <property type="match status" value="1"/>
</dbReference>
<name>A0A1H6XSB9_9FIRM</name>
<dbReference type="InterPro" id="IPR003439">
    <property type="entry name" value="ABC_transporter-like_ATP-bd"/>
</dbReference>
<dbReference type="AlphaFoldDB" id="A0A1H6XSB9"/>
<evidence type="ECO:0000256" key="2">
    <source>
        <dbReference type="ARBA" id="ARBA00022741"/>
    </source>
</evidence>
<dbReference type="Pfam" id="PF00005">
    <property type="entry name" value="ABC_tran"/>
    <property type="match status" value="1"/>
</dbReference>
<dbReference type="PROSITE" id="PS50893">
    <property type="entry name" value="ABC_TRANSPORTER_2"/>
    <property type="match status" value="1"/>
</dbReference>
<dbReference type="InterPro" id="IPR003593">
    <property type="entry name" value="AAA+_ATPase"/>
</dbReference>
<dbReference type="PANTHER" id="PTHR42781">
    <property type="entry name" value="SPERMIDINE/PUTRESCINE IMPORT ATP-BINDING PROTEIN POTA"/>
    <property type="match status" value="1"/>
</dbReference>
<feature type="domain" description="ABC transporter" evidence="4">
    <location>
        <begin position="6"/>
        <end position="236"/>
    </location>
</feature>
<dbReference type="PROSITE" id="PS00211">
    <property type="entry name" value="ABC_TRANSPORTER_1"/>
    <property type="match status" value="1"/>
</dbReference>
<dbReference type="SMART" id="SM00382">
    <property type="entry name" value="AAA"/>
    <property type="match status" value="1"/>
</dbReference>
<keyword evidence="1" id="KW-0813">Transport</keyword>
<dbReference type="Proteomes" id="UP000199662">
    <property type="component" value="Unassembled WGS sequence"/>
</dbReference>
<sequence>MKEAILKMDHLQVQREGRQVLQIDHFQLKRGELLAIVGSNGAGKSTFLQTVNGLQKFSGKISLFGETMQDDNRTRLRRRMSMVFQETILQSGSVAETIGIGLTFREMKKIEILEKVEKVSTVLRCNHLLKRQSNTLSGGEKQRIGIARALITKPELLLLDEPFAALDLRIRREMITKIRAIAQKEAMSVILVTHDFAEALAFADRAIVIEQGKIVQDASPQYIMYHPVNEVLARLVGIENILSCQLQIQENTYAVQLQNGAVLPYKNLSKEAVSKCCIPADICIFANEIEKQKHGDWFPFVATCNEIRPSKNGYELTIDWQKQQLKLYFSRQKKECFAVNQEIEFALNLAELHLI</sequence>
<evidence type="ECO:0000256" key="1">
    <source>
        <dbReference type="ARBA" id="ARBA00022448"/>
    </source>
</evidence>
<dbReference type="SUPFAM" id="SSF52540">
    <property type="entry name" value="P-loop containing nucleoside triphosphate hydrolases"/>
    <property type="match status" value="1"/>
</dbReference>
<dbReference type="STRING" id="84035.SAMN05660742_105219"/>
<dbReference type="EMBL" id="FNZK01000005">
    <property type="protein sequence ID" value="SEJ30494.1"/>
    <property type="molecule type" value="Genomic_DNA"/>
</dbReference>
<dbReference type="InterPro" id="IPR017871">
    <property type="entry name" value="ABC_transporter-like_CS"/>
</dbReference>
<accession>A0A1H6XSB9</accession>
<organism evidence="5 6">
    <name type="scientific">Propionispira arboris</name>
    <dbReference type="NCBI Taxonomy" id="84035"/>
    <lineage>
        <taxon>Bacteria</taxon>
        <taxon>Bacillati</taxon>
        <taxon>Bacillota</taxon>
        <taxon>Negativicutes</taxon>
        <taxon>Selenomonadales</taxon>
        <taxon>Selenomonadaceae</taxon>
        <taxon>Propionispira</taxon>
    </lineage>
</organism>
<dbReference type="InterPro" id="IPR050093">
    <property type="entry name" value="ABC_SmlMolc_Importer"/>
</dbReference>
<reference evidence="6" key="1">
    <citation type="submission" date="2016-10" db="EMBL/GenBank/DDBJ databases">
        <authorList>
            <person name="Varghese N."/>
            <person name="Submissions S."/>
        </authorList>
    </citation>
    <scope>NUCLEOTIDE SEQUENCE [LARGE SCALE GENOMIC DNA]</scope>
    <source>
        <strain evidence="6">DSM 2179</strain>
    </source>
</reference>
<dbReference type="RefSeq" id="WP_091830471.1">
    <property type="nucleotide sequence ID" value="NZ_FNZK01000005.1"/>
</dbReference>
<evidence type="ECO:0000259" key="4">
    <source>
        <dbReference type="PROSITE" id="PS50893"/>
    </source>
</evidence>
<evidence type="ECO:0000313" key="6">
    <source>
        <dbReference type="Proteomes" id="UP000199662"/>
    </source>
</evidence>
<protein>
    <submittedName>
        <fullName evidence="5">Tungstate transport system ATP-binding protein</fullName>
    </submittedName>
</protein>
<keyword evidence="2" id="KW-0547">Nucleotide-binding</keyword>
<dbReference type="GO" id="GO:0016887">
    <property type="term" value="F:ATP hydrolysis activity"/>
    <property type="evidence" value="ECO:0007669"/>
    <property type="project" value="InterPro"/>
</dbReference>
<keyword evidence="6" id="KW-1185">Reference proteome</keyword>
<evidence type="ECO:0000313" key="5">
    <source>
        <dbReference type="EMBL" id="SEJ30494.1"/>
    </source>
</evidence>
<gene>
    <name evidence="5" type="ORF">SAMN05660742_105219</name>
</gene>
<dbReference type="GO" id="GO:0005524">
    <property type="term" value="F:ATP binding"/>
    <property type="evidence" value="ECO:0007669"/>
    <property type="project" value="UniProtKB-KW"/>
</dbReference>
<evidence type="ECO:0000256" key="3">
    <source>
        <dbReference type="ARBA" id="ARBA00022840"/>
    </source>
</evidence>
<keyword evidence="3 5" id="KW-0067">ATP-binding</keyword>
<dbReference type="PANTHER" id="PTHR42781:SF4">
    <property type="entry name" value="SPERMIDINE_PUTRESCINE IMPORT ATP-BINDING PROTEIN POTA"/>
    <property type="match status" value="1"/>
</dbReference>